<feature type="region of interest" description="Disordered" evidence="1">
    <location>
        <begin position="162"/>
        <end position="218"/>
    </location>
</feature>
<feature type="region of interest" description="Disordered" evidence="1">
    <location>
        <begin position="24"/>
        <end position="86"/>
    </location>
</feature>
<evidence type="ECO:0008006" key="6">
    <source>
        <dbReference type="Google" id="ProtNLM"/>
    </source>
</evidence>
<evidence type="ECO:0000256" key="2">
    <source>
        <dbReference type="SAM" id="Phobius"/>
    </source>
</evidence>
<keyword evidence="3" id="KW-0732">Signal</keyword>
<feature type="compositionally biased region" description="Polar residues" evidence="1">
    <location>
        <begin position="53"/>
        <end position="83"/>
    </location>
</feature>
<dbReference type="EMBL" id="NESQ01000198">
    <property type="protein sequence ID" value="PUU76153.1"/>
    <property type="molecule type" value="Genomic_DNA"/>
</dbReference>
<feature type="compositionally biased region" description="Basic and acidic residues" evidence="1">
    <location>
        <begin position="190"/>
        <end position="204"/>
    </location>
</feature>
<name>A0A2T6ZL02_TUBBO</name>
<reference evidence="4 5" key="1">
    <citation type="submission" date="2017-04" db="EMBL/GenBank/DDBJ databases">
        <title>Draft genome sequence of Tuber borchii Vittad., a whitish edible truffle.</title>
        <authorList>
            <consortium name="DOE Joint Genome Institute"/>
            <person name="Murat C."/>
            <person name="Kuo A."/>
            <person name="Barry K.W."/>
            <person name="Clum A."/>
            <person name="Dockter R.B."/>
            <person name="Fauchery L."/>
            <person name="Iotti M."/>
            <person name="Kohler A."/>
            <person name="Labutti K."/>
            <person name="Lindquist E.A."/>
            <person name="Lipzen A."/>
            <person name="Ohm R.A."/>
            <person name="Wang M."/>
            <person name="Grigoriev I.V."/>
            <person name="Zambonelli A."/>
            <person name="Martin F.M."/>
        </authorList>
    </citation>
    <scope>NUCLEOTIDE SEQUENCE [LARGE SCALE GENOMIC DNA]</scope>
    <source>
        <strain evidence="4 5">Tbo3840</strain>
    </source>
</reference>
<feature type="compositionally biased region" description="Low complexity" evidence="1">
    <location>
        <begin position="34"/>
        <end position="49"/>
    </location>
</feature>
<evidence type="ECO:0000313" key="4">
    <source>
        <dbReference type="EMBL" id="PUU76153.1"/>
    </source>
</evidence>
<keyword evidence="2" id="KW-0472">Membrane</keyword>
<dbReference type="OrthoDB" id="5375761at2759"/>
<keyword evidence="5" id="KW-1185">Reference proteome</keyword>
<feature type="chain" id="PRO_5015580784" description="Mid2 domain-containing protein" evidence="3">
    <location>
        <begin position="22"/>
        <end position="218"/>
    </location>
</feature>
<protein>
    <recommendedName>
        <fullName evidence="6">Mid2 domain-containing protein</fullName>
    </recommendedName>
</protein>
<feature type="transmembrane region" description="Helical" evidence="2">
    <location>
        <begin position="114"/>
        <end position="136"/>
    </location>
</feature>
<accession>A0A2T6ZL02</accession>
<evidence type="ECO:0000313" key="5">
    <source>
        <dbReference type="Proteomes" id="UP000244722"/>
    </source>
</evidence>
<gene>
    <name evidence="4" type="ORF">B9Z19DRAFT_1088829</name>
</gene>
<dbReference type="AlphaFoldDB" id="A0A2T6ZL02"/>
<keyword evidence="2" id="KW-1133">Transmembrane helix</keyword>
<proteinExistence type="predicted"/>
<keyword evidence="2" id="KW-0812">Transmembrane</keyword>
<comment type="caution">
    <text evidence="4">The sequence shown here is derived from an EMBL/GenBank/DDBJ whole genome shotgun (WGS) entry which is preliminary data.</text>
</comment>
<evidence type="ECO:0000256" key="3">
    <source>
        <dbReference type="SAM" id="SignalP"/>
    </source>
</evidence>
<organism evidence="4 5">
    <name type="scientific">Tuber borchii</name>
    <name type="common">White truffle</name>
    <dbReference type="NCBI Taxonomy" id="42251"/>
    <lineage>
        <taxon>Eukaryota</taxon>
        <taxon>Fungi</taxon>
        <taxon>Dikarya</taxon>
        <taxon>Ascomycota</taxon>
        <taxon>Pezizomycotina</taxon>
        <taxon>Pezizomycetes</taxon>
        <taxon>Pezizales</taxon>
        <taxon>Tuberaceae</taxon>
        <taxon>Tuber</taxon>
    </lineage>
</organism>
<dbReference type="Proteomes" id="UP000244722">
    <property type="component" value="Unassembled WGS sequence"/>
</dbReference>
<feature type="signal peptide" evidence="3">
    <location>
        <begin position="1"/>
        <end position="21"/>
    </location>
</feature>
<sequence>MIPRRSIMALCLLTALTTVVAQDPTTTSDSVGAPTNTPVPSVITVTSPVLGPTPSSVPDPSTESSEYYPTTPGQSYDNNNDPNSIIDETKQEENNAGASGKSDTFVNIPLGAQIGIISAVVVVGVAGMVACFLWYLRRRRQYELSGRRSTIPRIGVNAKGEFTMGTQGDIPHRAPRLRAPSPVDSFDDSALEKGNVKSEFENESTKAPTGWKKMFSKK</sequence>
<evidence type="ECO:0000256" key="1">
    <source>
        <dbReference type="SAM" id="MobiDB-lite"/>
    </source>
</evidence>